<dbReference type="Gene3D" id="3.20.20.300">
    <property type="entry name" value="Glycoside hydrolase, family 3, N-terminal domain"/>
    <property type="match status" value="1"/>
</dbReference>
<sequence length="335" mass="35218">MSDRRVSAHAPATSGGGGGGAPAAAIARGTHETRDSARVRGAGALAALQSVGAVVVARPGERATTVGLGADRAADVSGSAVSVANVGAALIKQLSNYQPQYHQPPRNLRQTNAMLKSWLAATMLSLPGVTTAFTAGVADSDDAQAQAIVDGFTTAQVLGQMTQLDLSTIINGSDHTLNETAVRTFAKMNVGSYLNTNGGDQPINGSYGFNATGFRTMIKRIQEITMEENGGHPMIYGIDSIHGASYVAGAMLFPQEINSGASFNPDLIYQVGRITARDTEAAGISWIFGPILDISQNTLWTRTCHTSRCEDPKLDERSGKRSKNTREEVGKLKRG</sequence>
<name>A0A9W7DDP7_9STRA</name>
<dbReference type="Proteomes" id="UP001165121">
    <property type="component" value="Unassembled WGS sequence"/>
</dbReference>
<dbReference type="InterPro" id="IPR051915">
    <property type="entry name" value="Cellulose_Degrad_GH3"/>
</dbReference>
<feature type="domain" description="Glycoside hydrolase family 3 N-terminal" evidence="8">
    <location>
        <begin position="159"/>
        <end position="317"/>
    </location>
</feature>
<reference evidence="9" key="1">
    <citation type="submission" date="2023-04" db="EMBL/GenBank/DDBJ databases">
        <title>Phytophthora fragariaefolia NBRC 109709.</title>
        <authorList>
            <person name="Ichikawa N."/>
            <person name="Sato H."/>
            <person name="Tonouchi N."/>
        </authorList>
    </citation>
    <scope>NUCLEOTIDE SEQUENCE</scope>
    <source>
        <strain evidence="9">NBRC 109709</strain>
    </source>
</reference>
<comment type="similarity">
    <text evidence="2">Belongs to the glycosyl hydrolase 3 family.</text>
</comment>
<dbReference type="EMBL" id="BSXT01008760">
    <property type="protein sequence ID" value="GMF66763.1"/>
    <property type="molecule type" value="Genomic_DNA"/>
</dbReference>
<dbReference type="GO" id="GO:0008422">
    <property type="term" value="F:beta-glucosidase activity"/>
    <property type="evidence" value="ECO:0007669"/>
    <property type="project" value="UniProtKB-EC"/>
</dbReference>
<dbReference type="InterPro" id="IPR036962">
    <property type="entry name" value="Glyco_hydro_3_N_sf"/>
</dbReference>
<keyword evidence="5" id="KW-0378">Hydrolase</keyword>
<dbReference type="OrthoDB" id="121061at2759"/>
<dbReference type="PANTHER" id="PTHR30620">
    <property type="entry name" value="PERIPLASMIC BETA-GLUCOSIDASE-RELATED"/>
    <property type="match status" value="1"/>
</dbReference>
<evidence type="ECO:0000256" key="2">
    <source>
        <dbReference type="ARBA" id="ARBA00005336"/>
    </source>
</evidence>
<dbReference type="InterPro" id="IPR001764">
    <property type="entry name" value="Glyco_hydro_3_N"/>
</dbReference>
<keyword evidence="6" id="KW-0326">Glycosidase</keyword>
<dbReference type="InterPro" id="IPR017853">
    <property type="entry name" value="GH"/>
</dbReference>
<dbReference type="GO" id="GO:0009251">
    <property type="term" value="P:glucan catabolic process"/>
    <property type="evidence" value="ECO:0007669"/>
    <property type="project" value="TreeGrafter"/>
</dbReference>
<comment type="caution">
    <text evidence="9">The sequence shown here is derived from an EMBL/GenBank/DDBJ whole genome shotgun (WGS) entry which is preliminary data.</text>
</comment>
<protein>
    <recommendedName>
        <fullName evidence="3">beta-glucosidase</fullName>
        <ecNumber evidence="3">3.2.1.21</ecNumber>
    </recommendedName>
</protein>
<evidence type="ECO:0000256" key="4">
    <source>
        <dbReference type="ARBA" id="ARBA00022729"/>
    </source>
</evidence>
<evidence type="ECO:0000256" key="7">
    <source>
        <dbReference type="SAM" id="MobiDB-lite"/>
    </source>
</evidence>
<dbReference type="SUPFAM" id="SSF51445">
    <property type="entry name" value="(Trans)glycosidases"/>
    <property type="match status" value="1"/>
</dbReference>
<evidence type="ECO:0000256" key="3">
    <source>
        <dbReference type="ARBA" id="ARBA00012744"/>
    </source>
</evidence>
<evidence type="ECO:0000259" key="8">
    <source>
        <dbReference type="Pfam" id="PF00933"/>
    </source>
</evidence>
<organism evidence="9 10">
    <name type="scientific">Phytophthora fragariaefolia</name>
    <dbReference type="NCBI Taxonomy" id="1490495"/>
    <lineage>
        <taxon>Eukaryota</taxon>
        <taxon>Sar</taxon>
        <taxon>Stramenopiles</taxon>
        <taxon>Oomycota</taxon>
        <taxon>Peronosporomycetes</taxon>
        <taxon>Peronosporales</taxon>
        <taxon>Peronosporaceae</taxon>
        <taxon>Phytophthora</taxon>
    </lineage>
</organism>
<feature type="region of interest" description="Disordered" evidence="7">
    <location>
        <begin position="310"/>
        <end position="335"/>
    </location>
</feature>
<gene>
    <name evidence="9" type="ORF">Pfra01_002830400</name>
</gene>
<dbReference type="EC" id="3.2.1.21" evidence="3"/>
<evidence type="ECO:0000313" key="10">
    <source>
        <dbReference type="Proteomes" id="UP001165121"/>
    </source>
</evidence>
<evidence type="ECO:0000313" key="9">
    <source>
        <dbReference type="EMBL" id="GMF66763.1"/>
    </source>
</evidence>
<evidence type="ECO:0000256" key="5">
    <source>
        <dbReference type="ARBA" id="ARBA00022801"/>
    </source>
</evidence>
<accession>A0A9W7DDP7</accession>
<dbReference type="Pfam" id="PF00933">
    <property type="entry name" value="Glyco_hydro_3"/>
    <property type="match status" value="1"/>
</dbReference>
<proteinExistence type="inferred from homology"/>
<feature type="region of interest" description="Disordered" evidence="7">
    <location>
        <begin position="1"/>
        <end position="33"/>
    </location>
</feature>
<comment type="catalytic activity">
    <reaction evidence="1">
        <text>Hydrolysis of terminal, non-reducing beta-D-glucosyl residues with release of beta-D-glucose.</text>
        <dbReference type="EC" id="3.2.1.21"/>
    </reaction>
</comment>
<evidence type="ECO:0000256" key="6">
    <source>
        <dbReference type="ARBA" id="ARBA00023295"/>
    </source>
</evidence>
<keyword evidence="10" id="KW-1185">Reference proteome</keyword>
<evidence type="ECO:0000256" key="1">
    <source>
        <dbReference type="ARBA" id="ARBA00000448"/>
    </source>
</evidence>
<dbReference type="AlphaFoldDB" id="A0A9W7DDP7"/>
<keyword evidence="4" id="KW-0732">Signal</keyword>
<dbReference type="PANTHER" id="PTHR30620:SF16">
    <property type="entry name" value="LYSOSOMAL BETA GLUCOSIDASE"/>
    <property type="match status" value="1"/>
</dbReference>